<dbReference type="Proteomes" id="UP000593576">
    <property type="component" value="Unassembled WGS sequence"/>
</dbReference>
<comment type="caution">
    <text evidence="1">The sequence shown here is derived from an EMBL/GenBank/DDBJ whole genome shotgun (WGS) entry which is preliminary data.</text>
</comment>
<proteinExistence type="predicted"/>
<dbReference type="AlphaFoldDB" id="A0A7J9N2G7"/>
<organism evidence="1 2">
    <name type="scientific">Gossypium schwendimanii</name>
    <name type="common">Cotton</name>
    <dbReference type="NCBI Taxonomy" id="34291"/>
    <lineage>
        <taxon>Eukaryota</taxon>
        <taxon>Viridiplantae</taxon>
        <taxon>Streptophyta</taxon>
        <taxon>Embryophyta</taxon>
        <taxon>Tracheophyta</taxon>
        <taxon>Spermatophyta</taxon>
        <taxon>Magnoliopsida</taxon>
        <taxon>eudicotyledons</taxon>
        <taxon>Gunneridae</taxon>
        <taxon>Pentapetalae</taxon>
        <taxon>rosids</taxon>
        <taxon>malvids</taxon>
        <taxon>Malvales</taxon>
        <taxon>Malvaceae</taxon>
        <taxon>Malvoideae</taxon>
        <taxon>Gossypium</taxon>
    </lineage>
</organism>
<accession>A0A7J9N2G7</accession>
<gene>
    <name evidence="1" type="ORF">Goshw_005350</name>
</gene>
<evidence type="ECO:0000313" key="2">
    <source>
        <dbReference type="Proteomes" id="UP000593576"/>
    </source>
</evidence>
<evidence type="ECO:0000313" key="1">
    <source>
        <dbReference type="EMBL" id="MBA0877266.1"/>
    </source>
</evidence>
<protein>
    <submittedName>
        <fullName evidence="1">Uncharacterized protein</fullName>
    </submittedName>
</protein>
<name>A0A7J9N2G7_GOSSC</name>
<keyword evidence="2" id="KW-1185">Reference proteome</keyword>
<dbReference type="EMBL" id="JABFAF010267704">
    <property type="protein sequence ID" value="MBA0877266.1"/>
    <property type="molecule type" value="Genomic_DNA"/>
</dbReference>
<reference evidence="1 2" key="1">
    <citation type="journal article" date="2019" name="Genome Biol. Evol.">
        <title>Insights into the evolution of the New World diploid cottons (Gossypium, subgenus Houzingenia) based on genome sequencing.</title>
        <authorList>
            <person name="Grover C.E."/>
            <person name="Arick M.A. 2nd"/>
            <person name="Thrash A."/>
            <person name="Conover J.L."/>
            <person name="Sanders W.S."/>
            <person name="Peterson D.G."/>
            <person name="Frelichowski J.E."/>
            <person name="Scheffler J.A."/>
            <person name="Scheffler B.E."/>
            <person name="Wendel J.F."/>
        </authorList>
    </citation>
    <scope>NUCLEOTIDE SEQUENCE [LARGE SCALE GENOMIC DNA]</scope>
    <source>
        <strain evidence="1">1</strain>
        <tissue evidence="1">Leaf</tissue>
    </source>
</reference>
<sequence length="29" mass="3432">MDILIKWKTMQSSQYGPRKHSKGRVIVDE</sequence>